<dbReference type="Gene3D" id="3.40.50.150">
    <property type="entry name" value="Vaccinia Virus protein VP39"/>
    <property type="match status" value="1"/>
</dbReference>
<dbReference type="Proteomes" id="UP000274694">
    <property type="component" value="Unassembled WGS sequence"/>
</dbReference>
<keyword evidence="2" id="KW-0808">Transferase</keyword>
<dbReference type="EMBL" id="QGTA01000129">
    <property type="protein sequence ID" value="RQW95430.1"/>
    <property type="molecule type" value="Genomic_DNA"/>
</dbReference>
<evidence type="ECO:0000256" key="4">
    <source>
        <dbReference type="SAM" id="MobiDB-lite"/>
    </source>
</evidence>
<feature type="region of interest" description="Disordered" evidence="4">
    <location>
        <begin position="200"/>
        <end position="229"/>
    </location>
</feature>
<evidence type="ECO:0000313" key="5">
    <source>
        <dbReference type="EMBL" id="RQW95430.1"/>
    </source>
</evidence>
<dbReference type="GO" id="GO:0032259">
    <property type="term" value="P:methylation"/>
    <property type="evidence" value="ECO:0007669"/>
    <property type="project" value="UniProtKB-KW"/>
</dbReference>
<keyword evidence="1 5" id="KW-0489">Methyltransferase</keyword>
<keyword evidence="6" id="KW-1185">Reference proteome</keyword>
<dbReference type="RefSeq" id="WP_069087808.1">
    <property type="nucleotide sequence ID" value="NZ_JBFAAO010000003.1"/>
</dbReference>
<dbReference type="Pfam" id="PF13489">
    <property type="entry name" value="Methyltransf_23"/>
    <property type="match status" value="1"/>
</dbReference>
<dbReference type="PANTHER" id="PTHR43464:SF19">
    <property type="entry name" value="UBIQUINONE BIOSYNTHESIS O-METHYLTRANSFERASE, MITOCHONDRIAL"/>
    <property type="match status" value="1"/>
</dbReference>
<dbReference type="InterPro" id="IPR029063">
    <property type="entry name" value="SAM-dependent_MTases_sf"/>
</dbReference>
<sequence length="229" mass="25169">MTDLNNQVGYWNSKGAAKTFGHPVALPWLNGIDRRARVLDYGCGYGRLAGLLVQQGFENVEGVDVAPRLVSRAKNEQAGALFTVLTNPPQLDHQADSVDLVLLFAVLTCIPDDAGQRELVTELHRVLRPGGLIYVSDLCLQEDHRNRSRYERFAAKYGTYGIFETDDGAVCRHHTTDWLDHLFGDFHLVASREVAVETMNGRPARASQRLVATPQPGASRAGRDGTGDA</sequence>
<evidence type="ECO:0000256" key="3">
    <source>
        <dbReference type="ARBA" id="ARBA00022691"/>
    </source>
</evidence>
<keyword evidence="3" id="KW-0949">S-adenosyl-L-methionine</keyword>
<dbReference type="CDD" id="cd02440">
    <property type="entry name" value="AdoMet_MTases"/>
    <property type="match status" value="1"/>
</dbReference>
<comment type="caution">
    <text evidence="5">The sequence shown here is derived from an EMBL/GenBank/DDBJ whole genome shotgun (WGS) entry which is preliminary data.</text>
</comment>
<proteinExistence type="predicted"/>
<accession>A0ABX9YBL4</accession>
<dbReference type="GO" id="GO:0008168">
    <property type="term" value="F:methyltransferase activity"/>
    <property type="evidence" value="ECO:0007669"/>
    <property type="project" value="UniProtKB-KW"/>
</dbReference>
<organism evidence="5 6">
    <name type="scientific">Micromonospora chalcea</name>
    <dbReference type="NCBI Taxonomy" id="1874"/>
    <lineage>
        <taxon>Bacteria</taxon>
        <taxon>Bacillati</taxon>
        <taxon>Actinomycetota</taxon>
        <taxon>Actinomycetes</taxon>
        <taxon>Micromonosporales</taxon>
        <taxon>Micromonosporaceae</taxon>
        <taxon>Micromonospora</taxon>
    </lineage>
</organism>
<dbReference type="PANTHER" id="PTHR43464">
    <property type="entry name" value="METHYLTRANSFERASE"/>
    <property type="match status" value="1"/>
</dbReference>
<evidence type="ECO:0000256" key="2">
    <source>
        <dbReference type="ARBA" id="ARBA00022679"/>
    </source>
</evidence>
<dbReference type="SUPFAM" id="SSF53335">
    <property type="entry name" value="S-adenosyl-L-methionine-dependent methyltransferases"/>
    <property type="match status" value="1"/>
</dbReference>
<name>A0ABX9YBL4_MICCH</name>
<evidence type="ECO:0000256" key="1">
    <source>
        <dbReference type="ARBA" id="ARBA00022603"/>
    </source>
</evidence>
<evidence type="ECO:0000313" key="6">
    <source>
        <dbReference type="Proteomes" id="UP000274694"/>
    </source>
</evidence>
<gene>
    <name evidence="5" type="ORF">DLJ60_06910</name>
</gene>
<reference evidence="5 6" key="1">
    <citation type="submission" date="2018-05" db="EMBL/GenBank/DDBJ databases">
        <title>Micromonospora from Atacama Desert.</title>
        <authorList>
            <person name="Carro L."/>
            <person name="Goodfellow M."/>
            <person name="Klenk H.-P."/>
        </authorList>
    </citation>
    <scope>NUCLEOTIDE SEQUENCE [LARGE SCALE GENOMIC DNA]</scope>
    <source>
        <strain evidence="5 6">LB41</strain>
    </source>
</reference>
<protein>
    <submittedName>
        <fullName evidence="5">Class I SAM-dependent methyltransferase</fullName>
    </submittedName>
</protein>